<sequence>MGKGAGVKLPGVSQVGRFAPILLSLLNEAREKLDDIIDIIHKTLGKPGKRPRTYRQVARRDYLYIVKNKKPGKKAIRKAVGKQLRYVRRNLGAVDRLLAMAGDGHGLARSIWKRYKPYVHSMNSSSICIPTALTR</sequence>
<dbReference type="STRING" id="341036.SAMN05660649_05010"/>
<name>A0A1I2ZMD1_9FIRM</name>
<evidence type="ECO:0000313" key="1">
    <source>
        <dbReference type="EMBL" id="SFH38815.1"/>
    </source>
</evidence>
<proteinExistence type="predicted"/>
<dbReference type="EMBL" id="FOOX01000032">
    <property type="protein sequence ID" value="SFH38815.1"/>
    <property type="molecule type" value="Genomic_DNA"/>
</dbReference>
<reference evidence="2" key="1">
    <citation type="submission" date="2016-10" db="EMBL/GenBank/DDBJ databases">
        <authorList>
            <person name="Varghese N."/>
            <person name="Submissions S."/>
        </authorList>
    </citation>
    <scope>NUCLEOTIDE SEQUENCE [LARGE SCALE GENOMIC DNA]</scope>
    <source>
        <strain evidence="2">DSM 17038</strain>
    </source>
</reference>
<gene>
    <name evidence="1" type="ORF">SAMN05660649_05010</name>
</gene>
<protein>
    <submittedName>
        <fullName evidence="1">Uncharacterized protein</fullName>
    </submittedName>
</protein>
<organism evidence="1 2">
    <name type="scientific">Desulfotruncus arcticus DSM 17038</name>
    <dbReference type="NCBI Taxonomy" id="1121424"/>
    <lineage>
        <taxon>Bacteria</taxon>
        <taxon>Bacillati</taxon>
        <taxon>Bacillota</taxon>
        <taxon>Clostridia</taxon>
        <taxon>Eubacteriales</taxon>
        <taxon>Desulfallaceae</taxon>
        <taxon>Desulfotruncus</taxon>
    </lineage>
</organism>
<dbReference type="Proteomes" id="UP000199337">
    <property type="component" value="Unassembled WGS sequence"/>
</dbReference>
<accession>A0A1I2ZMD1</accession>
<keyword evidence="2" id="KW-1185">Reference proteome</keyword>
<dbReference type="AlphaFoldDB" id="A0A1I2ZMD1"/>
<evidence type="ECO:0000313" key="2">
    <source>
        <dbReference type="Proteomes" id="UP000199337"/>
    </source>
</evidence>